<comment type="caution">
    <text evidence="1">The sequence shown here is derived from an EMBL/GenBank/DDBJ whole genome shotgun (WGS) entry which is preliminary data.</text>
</comment>
<evidence type="ECO:0000313" key="2">
    <source>
        <dbReference type="Proteomes" id="UP000807469"/>
    </source>
</evidence>
<evidence type="ECO:0000313" key="1">
    <source>
        <dbReference type="EMBL" id="KAF9472412.1"/>
    </source>
</evidence>
<accession>A0A9P5YMA3</accession>
<dbReference type="AlphaFoldDB" id="A0A9P5YMA3"/>
<protein>
    <submittedName>
        <fullName evidence="1">Uncharacterized protein</fullName>
    </submittedName>
</protein>
<organism evidence="1 2">
    <name type="scientific">Pholiota conissans</name>
    <dbReference type="NCBI Taxonomy" id="109636"/>
    <lineage>
        <taxon>Eukaryota</taxon>
        <taxon>Fungi</taxon>
        <taxon>Dikarya</taxon>
        <taxon>Basidiomycota</taxon>
        <taxon>Agaricomycotina</taxon>
        <taxon>Agaricomycetes</taxon>
        <taxon>Agaricomycetidae</taxon>
        <taxon>Agaricales</taxon>
        <taxon>Agaricineae</taxon>
        <taxon>Strophariaceae</taxon>
        <taxon>Pholiota</taxon>
    </lineage>
</organism>
<dbReference type="EMBL" id="MU155538">
    <property type="protein sequence ID" value="KAF9472412.1"/>
    <property type="molecule type" value="Genomic_DNA"/>
</dbReference>
<keyword evidence="2" id="KW-1185">Reference proteome</keyword>
<reference evidence="1" key="1">
    <citation type="submission" date="2020-11" db="EMBL/GenBank/DDBJ databases">
        <authorList>
            <consortium name="DOE Joint Genome Institute"/>
            <person name="Ahrendt S."/>
            <person name="Riley R."/>
            <person name="Andreopoulos W."/>
            <person name="Labutti K."/>
            <person name="Pangilinan J."/>
            <person name="Ruiz-Duenas F.J."/>
            <person name="Barrasa J.M."/>
            <person name="Sanchez-Garcia M."/>
            <person name="Camarero S."/>
            <person name="Miyauchi S."/>
            <person name="Serrano A."/>
            <person name="Linde D."/>
            <person name="Babiker R."/>
            <person name="Drula E."/>
            <person name="Ayuso-Fernandez I."/>
            <person name="Pacheco R."/>
            <person name="Padilla G."/>
            <person name="Ferreira P."/>
            <person name="Barriuso J."/>
            <person name="Kellner H."/>
            <person name="Castanera R."/>
            <person name="Alfaro M."/>
            <person name="Ramirez L."/>
            <person name="Pisabarro A.G."/>
            <person name="Kuo A."/>
            <person name="Tritt A."/>
            <person name="Lipzen A."/>
            <person name="He G."/>
            <person name="Yan M."/>
            <person name="Ng V."/>
            <person name="Cullen D."/>
            <person name="Martin F."/>
            <person name="Rosso M.-N."/>
            <person name="Henrissat B."/>
            <person name="Hibbett D."/>
            <person name="Martinez A.T."/>
            <person name="Grigoriev I.V."/>
        </authorList>
    </citation>
    <scope>NUCLEOTIDE SEQUENCE</scope>
    <source>
        <strain evidence="1">CIRM-BRFM 674</strain>
    </source>
</reference>
<proteinExistence type="predicted"/>
<sequence>MPDCLTLAVCSCYDSTSPPSSSSSSSLSTTYGSLSSPSLRRLVVHQSPGSSGYPPLLSSTLFWLGLNFHPLTSSSSAPPNINVSCVAPTNVFNPSPHRSSPIKCRLSSSSQNSSIQSHTALLNVMLSNKCSRKPHSLQYTISSHTVPPTCVTTAFLTSIMVRIQE</sequence>
<gene>
    <name evidence="1" type="ORF">BDN70DRAFT_479836</name>
</gene>
<name>A0A9P5YMA3_9AGAR</name>
<dbReference type="Proteomes" id="UP000807469">
    <property type="component" value="Unassembled WGS sequence"/>
</dbReference>